<dbReference type="EMBL" id="KV878212">
    <property type="protein sequence ID" value="OJJ34770.1"/>
    <property type="molecule type" value="Genomic_DNA"/>
</dbReference>
<keyword evidence="3" id="KW-1185">Reference proteome</keyword>
<feature type="compositionally biased region" description="Basic and acidic residues" evidence="1">
    <location>
        <begin position="40"/>
        <end position="51"/>
    </location>
</feature>
<feature type="compositionally biased region" description="Basic and acidic residues" evidence="1">
    <location>
        <begin position="1"/>
        <end position="28"/>
    </location>
</feature>
<evidence type="ECO:0000313" key="2">
    <source>
        <dbReference type="EMBL" id="OJJ34770.1"/>
    </source>
</evidence>
<feature type="compositionally biased region" description="Polar residues" evidence="1">
    <location>
        <begin position="272"/>
        <end position="298"/>
    </location>
</feature>
<dbReference type="GeneID" id="63746658"/>
<feature type="compositionally biased region" description="Pro residues" evidence="1">
    <location>
        <begin position="182"/>
        <end position="191"/>
    </location>
</feature>
<feature type="compositionally biased region" description="Basic and acidic residues" evidence="1">
    <location>
        <begin position="299"/>
        <end position="315"/>
    </location>
</feature>
<dbReference type="Proteomes" id="UP000184383">
    <property type="component" value="Unassembled WGS sequence"/>
</dbReference>
<gene>
    <name evidence="2" type="ORF">ASPWEDRAFT_171606</name>
</gene>
<dbReference type="AlphaFoldDB" id="A0A1L9RIL2"/>
<dbReference type="OrthoDB" id="3357271at2759"/>
<dbReference type="STRING" id="1073089.A0A1L9RIL2"/>
<feature type="compositionally biased region" description="Polar residues" evidence="1">
    <location>
        <begin position="352"/>
        <end position="365"/>
    </location>
</feature>
<feature type="compositionally biased region" description="Polar residues" evidence="1">
    <location>
        <begin position="95"/>
        <end position="106"/>
    </location>
</feature>
<feature type="compositionally biased region" description="Polar residues" evidence="1">
    <location>
        <begin position="198"/>
        <end position="208"/>
    </location>
</feature>
<accession>A0A1L9RIL2</accession>
<protein>
    <submittedName>
        <fullName evidence="2">Uncharacterized protein</fullName>
    </submittedName>
</protein>
<feature type="region of interest" description="Disordered" evidence="1">
    <location>
        <begin position="1"/>
        <end position="407"/>
    </location>
</feature>
<dbReference type="VEuPathDB" id="FungiDB:ASPWEDRAFT_171606"/>
<sequence length="407" mass="43509">MSGFKDIMKDGWHPKSKDGKKESWRNDFKGINQVAGWMGKGKDDSSDRSEHVSQPLSSMKDPSAWGPPPKHINYHGPAAVPNQNTPDRSGLGAPLSQQQVRQQNARVEQQQAELEAEEEQAQAPAVPPVPYRADRTGLSTNNLPPPPRRVDSPADAGPPVSSRPKPSIPPRVPPRTNSTPPSHTPSPPPAYSPIQPTESSDGYINQGATARLTRAGVSVPSLGIGGNSPRTTGSVSQSPVNQLQSRFSQMKTSSPAPPPPPRRDTLPEKPAASQTQNSHNDVSSPSTSSSQGIRSTVSDLRERHGDKIQAGKDKVSGFNEKYQISQRAKNFIDEKKANHTSAPSSGPPIPRDSNQPASSVQIDTDTLSRKKPPPPPPKKSGMRALPVNTSAPGSPVPPPIPTSTKPR</sequence>
<evidence type="ECO:0000256" key="1">
    <source>
        <dbReference type="SAM" id="MobiDB-lite"/>
    </source>
</evidence>
<evidence type="ECO:0000313" key="3">
    <source>
        <dbReference type="Proteomes" id="UP000184383"/>
    </source>
</evidence>
<name>A0A1L9RIL2_ASPWE</name>
<proteinExistence type="predicted"/>
<dbReference type="RefSeq" id="XP_040688446.1">
    <property type="nucleotide sequence ID" value="XM_040830810.1"/>
</dbReference>
<feature type="compositionally biased region" description="Polar residues" evidence="1">
    <location>
        <begin position="228"/>
        <end position="254"/>
    </location>
</feature>
<reference evidence="3" key="1">
    <citation type="journal article" date="2017" name="Genome Biol.">
        <title>Comparative genomics reveals high biological diversity and specific adaptations in the industrially and medically important fungal genus Aspergillus.</title>
        <authorList>
            <person name="de Vries R.P."/>
            <person name="Riley R."/>
            <person name="Wiebenga A."/>
            <person name="Aguilar-Osorio G."/>
            <person name="Amillis S."/>
            <person name="Uchima C.A."/>
            <person name="Anderluh G."/>
            <person name="Asadollahi M."/>
            <person name="Askin M."/>
            <person name="Barry K."/>
            <person name="Battaglia E."/>
            <person name="Bayram O."/>
            <person name="Benocci T."/>
            <person name="Braus-Stromeyer S.A."/>
            <person name="Caldana C."/>
            <person name="Canovas D."/>
            <person name="Cerqueira G.C."/>
            <person name="Chen F."/>
            <person name="Chen W."/>
            <person name="Choi C."/>
            <person name="Clum A."/>
            <person name="Dos Santos R.A."/>
            <person name="Damasio A.R."/>
            <person name="Diallinas G."/>
            <person name="Emri T."/>
            <person name="Fekete E."/>
            <person name="Flipphi M."/>
            <person name="Freyberg S."/>
            <person name="Gallo A."/>
            <person name="Gournas C."/>
            <person name="Habgood R."/>
            <person name="Hainaut M."/>
            <person name="Harispe M.L."/>
            <person name="Henrissat B."/>
            <person name="Hilden K.S."/>
            <person name="Hope R."/>
            <person name="Hossain A."/>
            <person name="Karabika E."/>
            <person name="Karaffa L."/>
            <person name="Karanyi Z."/>
            <person name="Krasevec N."/>
            <person name="Kuo A."/>
            <person name="Kusch H."/>
            <person name="LaButti K."/>
            <person name="Lagendijk E.L."/>
            <person name="Lapidus A."/>
            <person name="Levasseur A."/>
            <person name="Lindquist E."/>
            <person name="Lipzen A."/>
            <person name="Logrieco A.F."/>
            <person name="MacCabe A."/>
            <person name="Maekelae M.R."/>
            <person name="Malavazi I."/>
            <person name="Melin P."/>
            <person name="Meyer V."/>
            <person name="Mielnichuk N."/>
            <person name="Miskei M."/>
            <person name="Molnar A.P."/>
            <person name="Mule G."/>
            <person name="Ngan C.Y."/>
            <person name="Orejas M."/>
            <person name="Orosz E."/>
            <person name="Ouedraogo J.P."/>
            <person name="Overkamp K.M."/>
            <person name="Park H.-S."/>
            <person name="Perrone G."/>
            <person name="Piumi F."/>
            <person name="Punt P.J."/>
            <person name="Ram A.F."/>
            <person name="Ramon A."/>
            <person name="Rauscher S."/>
            <person name="Record E."/>
            <person name="Riano-Pachon D.M."/>
            <person name="Robert V."/>
            <person name="Roehrig J."/>
            <person name="Ruller R."/>
            <person name="Salamov A."/>
            <person name="Salih N.S."/>
            <person name="Samson R.A."/>
            <person name="Sandor E."/>
            <person name="Sanguinetti M."/>
            <person name="Schuetze T."/>
            <person name="Sepcic K."/>
            <person name="Shelest E."/>
            <person name="Sherlock G."/>
            <person name="Sophianopoulou V."/>
            <person name="Squina F.M."/>
            <person name="Sun H."/>
            <person name="Susca A."/>
            <person name="Todd R.B."/>
            <person name="Tsang A."/>
            <person name="Unkles S.E."/>
            <person name="van de Wiele N."/>
            <person name="van Rossen-Uffink D."/>
            <person name="Oliveira J.V."/>
            <person name="Vesth T.C."/>
            <person name="Visser J."/>
            <person name="Yu J.-H."/>
            <person name="Zhou M."/>
            <person name="Andersen M.R."/>
            <person name="Archer D.B."/>
            <person name="Baker S.E."/>
            <person name="Benoit I."/>
            <person name="Brakhage A.A."/>
            <person name="Braus G.H."/>
            <person name="Fischer R."/>
            <person name="Frisvad J.C."/>
            <person name="Goldman G.H."/>
            <person name="Houbraken J."/>
            <person name="Oakley B."/>
            <person name="Pocsi I."/>
            <person name="Scazzocchio C."/>
            <person name="Seiboth B."/>
            <person name="vanKuyk P.A."/>
            <person name="Wortman J."/>
            <person name="Dyer P.S."/>
            <person name="Grigoriev I.V."/>
        </authorList>
    </citation>
    <scope>NUCLEOTIDE SEQUENCE [LARGE SCALE GENOMIC DNA]</scope>
    <source>
        <strain evidence="3">DTO 134E9</strain>
    </source>
</reference>
<organism evidence="2 3">
    <name type="scientific">Aspergillus wentii DTO 134E9</name>
    <dbReference type="NCBI Taxonomy" id="1073089"/>
    <lineage>
        <taxon>Eukaryota</taxon>
        <taxon>Fungi</taxon>
        <taxon>Dikarya</taxon>
        <taxon>Ascomycota</taxon>
        <taxon>Pezizomycotina</taxon>
        <taxon>Eurotiomycetes</taxon>
        <taxon>Eurotiomycetidae</taxon>
        <taxon>Eurotiales</taxon>
        <taxon>Aspergillaceae</taxon>
        <taxon>Aspergillus</taxon>
        <taxon>Aspergillus subgen. Cremei</taxon>
    </lineage>
</organism>